<proteinExistence type="inferred from homology"/>
<feature type="domain" description="Pseudouridine synthase RsuA/RluA-like" evidence="2">
    <location>
        <begin position="58"/>
        <end position="129"/>
    </location>
</feature>
<dbReference type="PANTHER" id="PTHR21600:SF87">
    <property type="entry name" value="RNA PSEUDOURIDYLATE SYNTHASE DOMAIN-CONTAINING PROTEIN 1"/>
    <property type="match status" value="1"/>
</dbReference>
<sequence length="203" mass="22978">MCIFVSKTSGLNTHFHKSMVPPPPERATCPVCGRIFGRTDPKLIPWNYKSMLAHLNGYVCFVRGEPEEEFVVDLDLVDKYAKPGKKQPNPTPRLAVTAFRVLRRYGVFALLAARLVLGGRTHQIRRHLNSRGCQIVGDSRYGKTGINAWVREEFGLGRMFLHCRRLEMEVGGRRIVVEDPLANQLELVAFLDKFERAQAADKG</sequence>
<gene>
    <name evidence="3" type="ORF">TeGR_g3629</name>
</gene>
<dbReference type="Proteomes" id="UP001165060">
    <property type="component" value="Unassembled WGS sequence"/>
</dbReference>
<accession>A0ABQ6MRA5</accession>
<comment type="similarity">
    <text evidence="1">Belongs to the pseudouridine synthase RluA family.</text>
</comment>
<dbReference type="CDD" id="cd02869">
    <property type="entry name" value="PseudoU_synth_RluA_like"/>
    <property type="match status" value="1"/>
</dbReference>
<dbReference type="Gene3D" id="3.30.2350.10">
    <property type="entry name" value="Pseudouridine synthase"/>
    <property type="match status" value="1"/>
</dbReference>
<dbReference type="InterPro" id="IPR006145">
    <property type="entry name" value="PsdUridine_synth_RsuA/RluA"/>
</dbReference>
<dbReference type="SUPFAM" id="SSF55120">
    <property type="entry name" value="Pseudouridine synthase"/>
    <property type="match status" value="1"/>
</dbReference>
<comment type="caution">
    <text evidence="3">The sequence shown here is derived from an EMBL/GenBank/DDBJ whole genome shotgun (WGS) entry which is preliminary data.</text>
</comment>
<evidence type="ECO:0000259" key="2">
    <source>
        <dbReference type="Pfam" id="PF00849"/>
    </source>
</evidence>
<evidence type="ECO:0000313" key="4">
    <source>
        <dbReference type="Proteomes" id="UP001165060"/>
    </source>
</evidence>
<protein>
    <recommendedName>
        <fullName evidence="2">Pseudouridine synthase RsuA/RluA-like domain-containing protein</fullName>
    </recommendedName>
</protein>
<dbReference type="InterPro" id="IPR050188">
    <property type="entry name" value="RluA_PseudoU_synthase"/>
</dbReference>
<dbReference type="EMBL" id="BRYB01001673">
    <property type="protein sequence ID" value="GMI30822.1"/>
    <property type="molecule type" value="Genomic_DNA"/>
</dbReference>
<dbReference type="InterPro" id="IPR020103">
    <property type="entry name" value="PsdUridine_synth_cat_dom_sf"/>
</dbReference>
<reference evidence="3 4" key="1">
    <citation type="journal article" date="2023" name="Commun. Biol.">
        <title>Genome analysis of Parmales, the sister group of diatoms, reveals the evolutionary specialization of diatoms from phago-mixotrophs to photoautotrophs.</title>
        <authorList>
            <person name="Ban H."/>
            <person name="Sato S."/>
            <person name="Yoshikawa S."/>
            <person name="Yamada K."/>
            <person name="Nakamura Y."/>
            <person name="Ichinomiya M."/>
            <person name="Sato N."/>
            <person name="Blanc-Mathieu R."/>
            <person name="Endo H."/>
            <person name="Kuwata A."/>
            <person name="Ogata H."/>
        </authorList>
    </citation>
    <scope>NUCLEOTIDE SEQUENCE [LARGE SCALE GENOMIC DNA]</scope>
</reference>
<dbReference type="Pfam" id="PF00849">
    <property type="entry name" value="PseudoU_synth_2"/>
    <property type="match status" value="1"/>
</dbReference>
<dbReference type="PANTHER" id="PTHR21600">
    <property type="entry name" value="MITOCHONDRIAL RNA PSEUDOURIDINE SYNTHASE"/>
    <property type="match status" value="1"/>
</dbReference>
<name>A0ABQ6MRA5_9STRA</name>
<evidence type="ECO:0000313" key="3">
    <source>
        <dbReference type="EMBL" id="GMI30822.1"/>
    </source>
</evidence>
<organism evidence="3 4">
    <name type="scientific">Tetraparma gracilis</name>
    <dbReference type="NCBI Taxonomy" id="2962635"/>
    <lineage>
        <taxon>Eukaryota</taxon>
        <taxon>Sar</taxon>
        <taxon>Stramenopiles</taxon>
        <taxon>Ochrophyta</taxon>
        <taxon>Bolidophyceae</taxon>
        <taxon>Parmales</taxon>
        <taxon>Triparmaceae</taxon>
        <taxon>Tetraparma</taxon>
    </lineage>
</organism>
<evidence type="ECO:0000256" key="1">
    <source>
        <dbReference type="ARBA" id="ARBA00010876"/>
    </source>
</evidence>
<keyword evidence="4" id="KW-1185">Reference proteome</keyword>